<reference evidence="1" key="1">
    <citation type="journal article" date="2019" name="Sci. Rep.">
        <title>Draft genome of Tanacetum cinerariifolium, the natural source of mosquito coil.</title>
        <authorList>
            <person name="Yamashiro T."/>
            <person name="Shiraishi A."/>
            <person name="Satake H."/>
            <person name="Nakayama K."/>
        </authorList>
    </citation>
    <scope>NUCLEOTIDE SEQUENCE</scope>
</reference>
<organism evidence="1">
    <name type="scientific">Tanacetum cinerariifolium</name>
    <name type="common">Dalmatian daisy</name>
    <name type="synonym">Chrysanthemum cinerariifolium</name>
    <dbReference type="NCBI Taxonomy" id="118510"/>
    <lineage>
        <taxon>Eukaryota</taxon>
        <taxon>Viridiplantae</taxon>
        <taxon>Streptophyta</taxon>
        <taxon>Embryophyta</taxon>
        <taxon>Tracheophyta</taxon>
        <taxon>Spermatophyta</taxon>
        <taxon>Magnoliopsida</taxon>
        <taxon>eudicotyledons</taxon>
        <taxon>Gunneridae</taxon>
        <taxon>Pentapetalae</taxon>
        <taxon>asterids</taxon>
        <taxon>campanulids</taxon>
        <taxon>Asterales</taxon>
        <taxon>Asteraceae</taxon>
        <taxon>Asteroideae</taxon>
        <taxon>Anthemideae</taxon>
        <taxon>Anthemidinae</taxon>
        <taxon>Tanacetum</taxon>
    </lineage>
</organism>
<dbReference type="GO" id="GO:0008233">
    <property type="term" value="F:peptidase activity"/>
    <property type="evidence" value="ECO:0007669"/>
    <property type="project" value="UniProtKB-KW"/>
</dbReference>
<comment type="caution">
    <text evidence="1">The sequence shown here is derived from an EMBL/GenBank/DDBJ whole genome shotgun (WGS) entry which is preliminary data.</text>
</comment>
<keyword evidence="1" id="KW-0378">Hydrolase</keyword>
<keyword evidence="1" id="KW-0645">Protease</keyword>
<dbReference type="EMBL" id="BKCJ010553769">
    <property type="protein sequence ID" value="GFB10837.1"/>
    <property type="molecule type" value="Genomic_DNA"/>
</dbReference>
<accession>A0A699L048</accession>
<sequence>MTWRTTFNAVDCGLFVIRHMEMYNGSGVRINKMKNEKEGQKFEINFFRAKYLAKILLLPYNTSKEDLLKEANEKWKKQQNKSNTVTNMDVKVGKNLMKKFNETLQKAYSA</sequence>
<proteinExistence type="predicted"/>
<dbReference type="AlphaFoldDB" id="A0A699L048"/>
<gene>
    <name evidence="1" type="ORF">Tci_682808</name>
</gene>
<protein>
    <submittedName>
        <fullName evidence="1">Ulp1 protease family, C-terminal catalytic domain-containing protein</fullName>
    </submittedName>
</protein>
<dbReference type="GO" id="GO:0006508">
    <property type="term" value="P:proteolysis"/>
    <property type="evidence" value="ECO:0007669"/>
    <property type="project" value="UniProtKB-KW"/>
</dbReference>
<name>A0A699L048_TANCI</name>
<evidence type="ECO:0000313" key="1">
    <source>
        <dbReference type="EMBL" id="GFB10837.1"/>
    </source>
</evidence>